<keyword evidence="9" id="KW-1185">Reference proteome</keyword>
<keyword evidence="6 7" id="KW-0862">Zinc</keyword>
<dbReference type="InterPro" id="IPR023091">
    <property type="entry name" value="MetalPrtase_cat_dom_sf_prd"/>
</dbReference>
<proteinExistence type="inferred from homology"/>
<evidence type="ECO:0000256" key="5">
    <source>
        <dbReference type="ARBA" id="ARBA00022801"/>
    </source>
</evidence>
<accession>A0ABV2LQ43</accession>
<dbReference type="NCBIfam" id="TIGR00043">
    <property type="entry name" value="rRNA maturation RNase YbeY"/>
    <property type="match status" value="1"/>
</dbReference>
<evidence type="ECO:0000256" key="4">
    <source>
        <dbReference type="ARBA" id="ARBA00022759"/>
    </source>
</evidence>
<evidence type="ECO:0000256" key="3">
    <source>
        <dbReference type="ARBA" id="ARBA00022723"/>
    </source>
</evidence>
<feature type="binding site" evidence="7">
    <location>
        <position position="115"/>
    </location>
    <ligand>
        <name>Zn(2+)</name>
        <dbReference type="ChEBI" id="CHEBI:29105"/>
        <note>catalytic</note>
    </ligand>
</feature>
<comment type="caution">
    <text evidence="8">The sequence shown here is derived from an EMBL/GenBank/DDBJ whole genome shotgun (WGS) entry which is preliminary data.</text>
</comment>
<comment type="similarity">
    <text evidence="1 7">Belongs to the endoribonuclease YbeY family.</text>
</comment>
<evidence type="ECO:0000313" key="9">
    <source>
        <dbReference type="Proteomes" id="UP001549146"/>
    </source>
</evidence>
<reference evidence="8 9" key="1">
    <citation type="submission" date="2024-06" db="EMBL/GenBank/DDBJ databases">
        <title>Genomic Encyclopedia of Type Strains, Phase IV (KMG-IV): sequencing the most valuable type-strain genomes for metagenomic binning, comparative biology and taxonomic classification.</title>
        <authorList>
            <person name="Goeker M."/>
        </authorList>
    </citation>
    <scope>NUCLEOTIDE SEQUENCE [LARGE SCALE GENOMIC DNA]</scope>
    <source>
        <strain evidence="8 9">DSM 29388</strain>
    </source>
</reference>
<evidence type="ECO:0000256" key="1">
    <source>
        <dbReference type="ARBA" id="ARBA00010875"/>
    </source>
</evidence>
<keyword evidence="5 7" id="KW-0378">Hydrolase</keyword>
<dbReference type="EMBL" id="JBEPMO010000001">
    <property type="protein sequence ID" value="MET3730693.1"/>
    <property type="molecule type" value="Genomic_DNA"/>
</dbReference>
<evidence type="ECO:0000256" key="2">
    <source>
        <dbReference type="ARBA" id="ARBA00022722"/>
    </source>
</evidence>
<dbReference type="HAMAP" id="MF_00009">
    <property type="entry name" value="Endoribonucl_YbeY"/>
    <property type="match status" value="1"/>
</dbReference>
<dbReference type="Pfam" id="PF02130">
    <property type="entry name" value="YbeY"/>
    <property type="match status" value="1"/>
</dbReference>
<sequence length="146" mass="17434">MISFFYESDFKLKQAKWWKEKLQEVVKAENHETEEVNYIFCDDEYLLQINQDFLQHDYYTDVIGFQYSEDGPLVGDIYISVERIQDNAETNGVSFENELARVMIHGILHFMGYKDKSPEEEEKMRKGEEKYLPFFAKYPNVPRGTF</sequence>
<dbReference type="Proteomes" id="UP001549146">
    <property type="component" value="Unassembled WGS sequence"/>
</dbReference>
<keyword evidence="7" id="KW-0698">rRNA processing</keyword>
<evidence type="ECO:0000256" key="7">
    <source>
        <dbReference type="HAMAP-Rule" id="MF_00009"/>
    </source>
</evidence>
<name>A0ABV2LQ43_9FLAO</name>
<keyword evidence="4 7" id="KW-0255">Endonuclease</keyword>
<dbReference type="SUPFAM" id="SSF55486">
    <property type="entry name" value="Metalloproteases ('zincins'), catalytic domain"/>
    <property type="match status" value="1"/>
</dbReference>
<gene>
    <name evidence="7" type="primary">ybeY</name>
    <name evidence="8" type="ORF">ABID46_000245</name>
</gene>
<keyword evidence="2 7" id="KW-0540">Nuclease</keyword>
<feature type="binding site" evidence="7">
    <location>
        <position position="105"/>
    </location>
    <ligand>
        <name>Zn(2+)</name>
        <dbReference type="ChEBI" id="CHEBI:29105"/>
        <note>catalytic</note>
    </ligand>
</feature>
<dbReference type="InterPro" id="IPR002036">
    <property type="entry name" value="YbeY"/>
</dbReference>
<protein>
    <recommendedName>
        <fullName evidence="7">Endoribonuclease YbeY</fullName>
        <ecNumber evidence="7">3.1.-.-</ecNumber>
    </recommendedName>
</protein>
<evidence type="ECO:0000313" key="8">
    <source>
        <dbReference type="EMBL" id="MET3730693.1"/>
    </source>
</evidence>
<keyword evidence="3 7" id="KW-0479">Metal-binding</keyword>
<organism evidence="8 9">
    <name type="scientific">Moheibacter stercoris</name>
    <dbReference type="NCBI Taxonomy" id="1628251"/>
    <lineage>
        <taxon>Bacteria</taxon>
        <taxon>Pseudomonadati</taxon>
        <taxon>Bacteroidota</taxon>
        <taxon>Flavobacteriia</taxon>
        <taxon>Flavobacteriales</taxon>
        <taxon>Weeksellaceae</taxon>
        <taxon>Moheibacter</taxon>
    </lineage>
</organism>
<keyword evidence="7" id="KW-0963">Cytoplasm</keyword>
<dbReference type="Gene3D" id="3.40.390.30">
    <property type="entry name" value="Metalloproteases ('zincins'), catalytic domain"/>
    <property type="match status" value="1"/>
</dbReference>
<comment type="function">
    <text evidence="7">Single strand-specific metallo-endoribonuclease involved in late-stage 70S ribosome quality control and in maturation of the 3' terminus of the 16S rRNA.</text>
</comment>
<evidence type="ECO:0000256" key="6">
    <source>
        <dbReference type="ARBA" id="ARBA00022833"/>
    </source>
</evidence>
<dbReference type="RefSeq" id="WP_354505986.1">
    <property type="nucleotide sequence ID" value="NZ_JBEPMO010000001.1"/>
</dbReference>
<feature type="binding site" evidence="7">
    <location>
        <position position="109"/>
    </location>
    <ligand>
        <name>Zn(2+)</name>
        <dbReference type="ChEBI" id="CHEBI:29105"/>
        <note>catalytic</note>
    </ligand>
</feature>
<comment type="subcellular location">
    <subcellularLocation>
        <location evidence="7">Cytoplasm</location>
    </subcellularLocation>
</comment>
<dbReference type="PANTHER" id="PTHR46986">
    <property type="entry name" value="ENDORIBONUCLEASE YBEY, CHLOROPLASTIC"/>
    <property type="match status" value="1"/>
</dbReference>
<keyword evidence="7" id="KW-0690">Ribosome biogenesis</keyword>
<dbReference type="PANTHER" id="PTHR46986:SF1">
    <property type="entry name" value="ENDORIBONUCLEASE YBEY, CHLOROPLASTIC"/>
    <property type="match status" value="1"/>
</dbReference>
<dbReference type="EC" id="3.1.-.-" evidence="7"/>
<comment type="cofactor">
    <cofactor evidence="7">
        <name>Zn(2+)</name>
        <dbReference type="ChEBI" id="CHEBI:29105"/>
    </cofactor>
    <text evidence="7">Binds 1 zinc ion.</text>
</comment>